<dbReference type="InterPro" id="IPR051706">
    <property type="entry name" value="Glycosyltransferase_domain"/>
</dbReference>
<proteinExistence type="predicted"/>
<organism evidence="3 4">
    <name type="scientific">Prorocentrum cordatum</name>
    <dbReference type="NCBI Taxonomy" id="2364126"/>
    <lineage>
        <taxon>Eukaryota</taxon>
        <taxon>Sar</taxon>
        <taxon>Alveolata</taxon>
        <taxon>Dinophyceae</taxon>
        <taxon>Prorocentrales</taxon>
        <taxon>Prorocentraceae</taxon>
        <taxon>Prorocentrum</taxon>
    </lineage>
</organism>
<evidence type="ECO:0000313" key="3">
    <source>
        <dbReference type="EMBL" id="CAK0866421.1"/>
    </source>
</evidence>
<evidence type="ECO:0000256" key="1">
    <source>
        <dbReference type="ARBA" id="ARBA00022679"/>
    </source>
</evidence>
<dbReference type="Proteomes" id="UP001189429">
    <property type="component" value="Unassembled WGS sequence"/>
</dbReference>
<feature type="non-terminal residue" evidence="3">
    <location>
        <position position="1"/>
    </location>
</feature>
<comment type="caution">
    <text evidence="3">The sequence shown here is derived from an EMBL/GenBank/DDBJ whole genome shotgun (WGS) entry which is preliminary data.</text>
</comment>
<dbReference type="EMBL" id="CAUYUJ010016534">
    <property type="protein sequence ID" value="CAK0866421.1"/>
    <property type="molecule type" value="Genomic_DNA"/>
</dbReference>
<reference evidence="3" key="1">
    <citation type="submission" date="2023-10" db="EMBL/GenBank/DDBJ databases">
        <authorList>
            <person name="Chen Y."/>
            <person name="Shah S."/>
            <person name="Dougan E. K."/>
            <person name="Thang M."/>
            <person name="Chan C."/>
        </authorList>
    </citation>
    <scope>NUCLEOTIDE SEQUENCE [LARGE SCALE GENOMIC DNA]</scope>
</reference>
<dbReference type="SUPFAM" id="SSF53448">
    <property type="entry name" value="Nucleotide-diphospho-sugar transferases"/>
    <property type="match status" value="1"/>
</dbReference>
<dbReference type="Pfam" id="PF04488">
    <property type="entry name" value="Gly_transf_sug"/>
    <property type="match status" value="1"/>
</dbReference>
<keyword evidence="1" id="KW-0808">Transferase</keyword>
<dbReference type="PANTHER" id="PTHR32385">
    <property type="entry name" value="MANNOSYL PHOSPHORYLINOSITOL CERAMIDE SYNTHASE"/>
    <property type="match status" value="1"/>
</dbReference>
<keyword evidence="4" id="KW-1185">Reference proteome</keyword>
<dbReference type="Gene3D" id="3.90.550.20">
    <property type="match status" value="1"/>
</dbReference>
<name>A0ABN9V173_9DINO</name>
<evidence type="ECO:0000256" key="2">
    <source>
        <dbReference type="SAM" id="MobiDB-lite"/>
    </source>
</evidence>
<evidence type="ECO:0000313" key="4">
    <source>
        <dbReference type="Proteomes" id="UP001189429"/>
    </source>
</evidence>
<protein>
    <submittedName>
        <fullName evidence="3">Uncharacterized protein</fullName>
    </submittedName>
</protein>
<dbReference type="InterPro" id="IPR007577">
    <property type="entry name" value="GlycoTrfase_DXD_sugar-bd_CS"/>
</dbReference>
<feature type="compositionally biased region" description="Low complexity" evidence="2">
    <location>
        <begin position="34"/>
        <end position="44"/>
    </location>
</feature>
<dbReference type="InterPro" id="IPR029044">
    <property type="entry name" value="Nucleotide-diphossugar_trans"/>
</dbReference>
<gene>
    <name evidence="3" type="ORF">PCOR1329_LOCUS53610</name>
</gene>
<accession>A0ABN9V173</accession>
<sequence>ERSMYRTVEKRHKDRLSAFRADFLDPRWSPRAAPVAPPLARSARQGGGSSADLRNPRGAPKFLCMPFFLFLRAAKEMRHLVFAHSFLLELVAAIQSSQVSFNEGPTFPDDHPGILAAQSKRTQLKIPLQLVMTAKAGGVDDLPPKQRDNVRETLALNPELTLRFLTDEDCRGFISKNYEPDLLSAFDNEKHGSYRGDICRAAVIAIEGGFYADLDVQFRVPFVKMVDEGTTFMSALRA</sequence>
<feature type="region of interest" description="Disordered" evidence="2">
    <location>
        <begin position="34"/>
        <end position="55"/>
    </location>
</feature>
<dbReference type="PANTHER" id="PTHR32385:SF15">
    <property type="entry name" value="INOSITOL PHOSPHOCERAMIDE MANNOSYLTRANSFERASE 1"/>
    <property type="match status" value="1"/>
</dbReference>